<dbReference type="Pfam" id="PF19686">
    <property type="entry name" value="DUF6188"/>
    <property type="match status" value="1"/>
</dbReference>
<proteinExistence type="predicted"/>
<protein>
    <submittedName>
        <fullName evidence="1">DUF6188 family protein</fullName>
    </submittedName>
</protein>
<reference evidence="2" key="1">
    <citation type="journal article" date="2019" name="Int. J. Syst. Evol. Microbiol.">
        <title>The Global Catalogue of Microorganisms (GCM) 10K type strain sequencing project: providing services to taxonomists for standard genome sequencing and annotation.</title>
        <authorList>
            <consortium name="The Broad Institute Genomics Platform"/>
            <consortium name="The Broad Institute Genome Sequencing Center for Infectious Disease"/>
            <person name="Wu L."/>
            <person name="Ma J."/>
        </authorList>
    </citation>
    <scope>NUCLEOTIDE SEQUENCE [LARGE SCALE GENOMIC DNA]</scope>
    <source>
        <strain evidence="2">ZS-35-S2</strain>
    </source>
</reference>
<comment type="caution">
    <text evidence="1">The sequence shown here is derived from an EMBL/GenBank/DDBJ whole genome shotgun (WGS) entry which is preliminary data.</text>
</comment>
<gene>
    <name evidence="1" type="ORF">ACFP2T_31470</name>
</gene>
<name>A0ABW1KIB5_9ACTN</name>
<accession>A0ABW1KIB5</accession>
<evidence type="ECO:0000313" key="1">
    <source>
        <dbReference type="EMBL" id="MFC6020679.1"/>
    </source>
</evidence>
<evidence type="ECO:0000313" key="2">
    <source>
        <dbReference type="Proteomes" id="UP001596203"/>
    </source>
</evidence>
<dbReference type="RefSeq" id="WP_377428176.1">
    <property type="nucleotide sequence ID" value="NZ_JBHSPR010000034.1"/>
</dbReference>
<dbReference type="EMBL" id="JBHSPR010000034">
    <property type="protein sequence ID" value="MFC6020679.1"/>
    <property type="molecule type" value="Genomic_DNA"/>
</dbReference>
<sequence length="129" mass="13546">MSKTASITDHGKSWDGAHLTTSSTPLWHPDHSNVATITGIRLTSGPARATGATPVQLVPERQEVAPALSLFGANILSAVAFKSGALRLVFGTGQHLNVKPHAQYEAWSARDVGTLRVVCQPGGGLAVWI</sequence>
<organism evidence="1 2">
    <name type="scientific">Plantactinospora solaniradicis</name>
    <dbReference type="NCBI Taxonomy" id="1723736"/>
    <lineage>
        <taxon>Bacteria</taxon>
        <taxon>Bacillati</taxon>
        <taxon>Actinomycetota</taxon>
        <taxon>Actinomycetes</taxon>
        <taxon>Micromonosporales</taxon>
        <taxon>Micromonosporaceae</taxon>
        <taxon>Plantactinospora</taxon>
    </lineage>
</organism>
<dbReference type="InterPro" id="IPR046179">
    <property type="entry name" value="DUF6188"/>
</dbReference>
<keyword evidence="2" id="KW-1185">Reference proteome</keyword>
<dbReference type="Proteomes" id="UP001596203">
    <property type="component" value="Unassembled WGS sequence"/>
</dbReference>